<dbReference type="GO" id="GO:0016874">
    <property type="term" value="F:ligase activity"/>
    <property type="evidence" value="ECO:0007669"/>
    <property type="project" value="UniProtKB-KW"/>
</dbReference>
<accession>A0A6M5Y045</accession>
<dbReference type="RefSeq" id="WP_171737991.1">
    <property type="nucleotide sequence ID" value="NZ_CP053435.1"/>
</dbReference>
<keyword evidence="1" id="KW-0812">Transmembrane</keyword>
<protein>
    <submittedName>
        <fullName evidence="2">O-antigen ligase domain-containing protein</fullName>
    </submittedName>
</protein>
<dbReference type="KEGG" id="stae:HNV11_01565"/>
<feature type="transmembrane region" description="Helical" evidence="1">
    <location>
        <begin position="261"/>
        <end position="293"/>
    </location>
</feature>
<sequence>MNLRVEYLPVPTGREVKLAVIGTAAAILVGAFVAVGKVAALAMLIVLPSALVVAGICFTNPMAGLMIYFNINFFVLGISRFLPDAPYGLSIDLMLVLIFIGIFFSVRRTGERRLHHPVFYLVLVWFMYTILLFFNTRAPSQVAWFFAVRGLSLYWLMVVTAGLLLINDPKHLYWLVKCWLFWSVLGALWSFRQYYIGLLPGEQQWLNEVGYKTHLLFGKQFRAFSFYTDAGQFGASMAHVSLFAGIMVLESKTMLKRVLYLLLALICFWGFAIAGTRGPLFIIFVGGPIYLLLRRNVPLLITGLTVLTIAFSLLVFTRIGQGNYQILRMRSALNMEDPSLLIRINNQILLAGYMADKPFGGGVGSGGTGATGLRPIRSSGRSLWTAGT</sequence>
<keyword evidence="2" id="KW-0436">Ligase</keyword>
<feature type="transmembrane region" description="Helical" evidence="1">
    <location>
        <begin position="16"/>
        <end position="34"/>
    </location>
</feature>
<feature type="transmembrane region" description="Helical" evidence="1">
    <location>
        <begin position="172"/>
        <end position="191"/>
    </location>
</feature>
<feature type="transmembrane region" description="Helical" evidence="1">
    <location>
        <begin position="118"/>
        <end position="136"/>
    </location>
</feature>
<organism evidence="2 3">
    <name type="scientific">Spirosoma taeanense</name>
    <dbReference type="NCBI Taxonomy" id="2735870"/>
    <lineage>
        <taxon>Bacteria</taxon>
        <taxon>Pseudomonadati</taxon>
        <taxon>Bacteroidota</taxon>
        <taxon>Cytophagia</taxon>
        <taxon>Cytophagales</taxon>
        <taxon>Cytophagaceae</taxon>
        <taxon>Spirosoma</taxon>
    </lineage>
</organism>
<name>A0A6M5Y045_9BACT</name>
<evidence type="ECO:0000256" key="1">
    <source>
        <dbReference type="SAM" id="Phobius"/>
    </source>
</evidence>
<evidence type="ECO:0000313" key="2">
    <source>
        <dbReference type="EMBL" id="QJW88158.1"/>
    </source>
</evidence>
<dbReference type="AlphaFoldDB" id="A0A6M5Y045"/>
<feature type="transmembrane region" description="Helical" evidence="1">
    <location>
        <begin position="142"/>
        <end position="165"/>
    </location>
</feature>
<keyword evidence="3" id="KW-1185">Reference proteome</keyword>
<proteinExistence type="predicted"/>
<dbReference type="Proteomes" id="UP000502756">
    <property type="component" value="Chromosome"/>
</dbReference>
<dbReference type="EMBL" id="CP053435">
    <property type="protein sequence ID" value="QJW88158.1"/>
    <property type="molecule type" value="Genomic_DNA"/>
</dbReference>
<feature type="transmembrane region" description="Helical" evidence="1">
    <location>
        <begin position="230"/>
        <end position="249"/>
    </location>
</feature>
<feature type="transmembrane region" description="Helical" evidence="1">
    <location>
        <begin position="88"/>
        <end position="106"/>
    </location>
</feature>
<keyword evidence="1" id="KW-1133">Transmembrane helix</keyword>
<feature type="transmembrane region" description="Helical" evidence="1">
    <location>
        <begin position="299"/>
        <end position="320"/>
    </location>
</feature>
<keyword evidence="1" id="KW-0472">Membrane</keyword>
<reference evidence="2 3" key="1">
    <citation type="submission" date="2020-05" db="EMBL/GenBank/DDBJ databases">
        <title>Genome sequencing of Spirosoma sp. TS118.</title>
        <authorList>
            <person name="Lee J.-H."/>
            <person name="Jeong S."/>
            <person name="Zhao L."/>
            <person name="Jung J.-H."/>
            <person name="Kim M.-K."/>
            <person name="Lim S."/>
        </authorList>
    </citation>
    <scope>NUCLEOTIDE SEQUENCE [LARGE SCALE GENOMIC DNA]</scope>
    <source>
        <strain evidence="2 3">TS118</strain>
    </source>
</reference>
<gene>
    <name evidence="2" type="ORF">HNV11_01565</name>
</gene>
<evidence type="ECO:0000313" key="3">
    <source>
        <dbReference type="Proteomes" id="UP000502756"/>
    </source>
</evidence>